<name>A0A2Z6GE18_9PROT</name>
<sequence length="375" mass="40652">MRNMKKAALSATLLALAGCSMLGFESKRVDYKSQAQRAPSLEVPPDLTTPNTEGRYTIPGSEGETVASYSEYAHGGATPAVAPSAESGQSVAQPMTPAHVQVPSGKARLERDGARRWLVVGESAETIWPQLKAFWDERGIKLVADDVHAGLMETEWHETRAKIEEGGIRGVFGKLADGMSSTSNRDMFRVRVERTNAGAISEVYIAHYGKEEVMDASGNAFKWQNRPSDPELEAATLQQLMAKLNSAVVQKMSVGPNGQVVAVMPAKIIEQADGKRVIQLSEPFDKGWQRVGLALEQAGQNVEDKNRADGMFFVNTTKPEQKNLLSILGGGSRPEILHVSVREAGGITTIVVTDDEGSSSKAAQKLFDKLYLQLK</sequence>
<reference evidence="3 4" key="1">
    <citation type="submission" date="2018-06" db="EMBL/GenBank/DDBJ databases">
        <title>OYT1 Genome Sequencing.</title>
        <authorList>
            <person name="Kato S."/>
            <person name="Itoh T."/>
            <person name="Ohkuma M."/>
        </authorList>
    </citation>
    <scope>NUCLEOTIDE SEQUENCE [LARGE SCALE GENOMIC DNA]</scope>
    <source>
        <strain evidence="3 4">OYT1</strain>
    </source>
</reference>
<dbReference type="Gene3D" id="3.30.310.170">
    <property type="entry name" value="Outer membrane protein assembly factor BamC"/>
    <property type="match status" value="1"/>
</dbReference>
<feature type="region of interest" description="Disordered" evidence="1">
    <location>
        <begin position="34"/>
        <end position="60"/>
    </location>
</feature>
<organism evidence="3 4">
    <name type="scientific">Ferriphaselus amnicola</name>
    <dbReference type="NCBI Taxonomy" id="1188319"/>
    <lineage>
        <taxon>Bacteria</taxon>
        <taxon>Pseudomonadati</taxon>
        <taxon>Pseudomonadota</taxon>
        <taxon>Betaproteobacteria</taxon>
        <taxon>Nitrosomonadales</taxon>
        <taxon>Gallionellaceae</taxon>
        <taxon>Ferriphaselus</taxon>
    </lineage>
</organism>
<evidence type="ECO:0000313" key="3">
    <source>
        <dbReference type="EMBL" id="BBE51592.1"/>
    </source>
</evidence>
<gene>
    <name evidence="3" type="ORF">OYT1_ch2067</name>
</gene>
<protein>
    <submittedName>
        <fullName evidence="3">Outer membrane protein assembly factor BamC</fullName>
    </submittedName>
</protein>
<feature type="chain" id="PRO_5017255320" evidence="2">
    <location>
        <begin position="23"/>
        <end position="375"/>
    </location>
</feature>
<dbReference type="RefSeq" id="WP_172588540.1">
    <property type="nucleotide sequence ID" value="NZ_AP018738.1"/>
</dbReference>
<keyword evidence="4" id="KW-1185">Reference proteome</keyword>
<feature type="region of interest" description="Disordered" evidence="1">
    <location>
        <begin position="78"/>
        <end position="97"/>
    </location>
</feature>
<proteinExistence type="predicted"/>
<dbReference type="AlphaFoldDB" id="A0A2Z6GE18"/>
<evidence type="ECO:0000313" key="4">
    <source>
        <dbReference type="Proteomes" id="UP000033070"/>
    </source>
</evidence>
<dbReference type="Proteomes" id="UP000033070">
    <property type="component" value="Chromosome"/>
</dbReference>
<dbReference type="KEGG" id="fam:OYT1_ch2067"/>
<dbReference type="Pfam" id="PF06804">
    <property type="entry name" value="Lipoprotein_18"/>
    <property type="match status" value="1"/>
</dbReference>
<dbReference type="InterPro" id="IPR042268">
    <property type="entry name" value="BamC_C"/>
</dbReference>
<dbReference type="STRING" id="1188319.OYT1_01058"/>
<dbReference type="InterPro" id="IPR010653">
    <property type="entry name" value="NlpB/DapX"/>
</dbReference>
<evidence type="ECO:0000256" key="1">
    <source>
        <dbReference type="SAM" id="MobiDB-lite"/>
    </source>
</evidence>
<dbReference type="EMBL" id="AP018738">
    <property type="protein sequence ID" value="BBE51592.1"/>
    <property type="molecule type" value="Genomic_DNA"/>
</dbReference>
<dbReference type="PROSITE" id="PS51257">
    <property type="entry name" value="PROKAR_LIPOPROTEIN"/>
    <property type="match status" value="1"/>
</dbReference>
<accession>A0A2Z6GE18</accession>
<keyword evidence="2" id="KW-0732">Signal</keyword>
<feature type="signal peptide" evidence="2">
    <location>
        <begin position="1"/>
        <end position="22"/>
    </location>
</feature>
<evidence type="ECO:0000256" key="2">
    <source>
        <dbReference type="SAM" id="SignalP"/>
    </source>
</evidence>